<dbReference type="Proteomes" id="UP001233999">
    <property type="component" value="Unassembled WGS sequence"/>
</dbReference>
<dbReference type="EMBL" id="JASPKZ010000446">
    <property type="protein sequence ID" value="KAJ9600138.1"/>
    <property type="molecule type" value="Genomic_DNA"/>
</dbReference>
<sequence length="82" mass="8876">VIRKVKVLISGGNSATQREDVLTSIYPTEIPALYGTDKNQVWVHQDKASSHTSATSQALGNKRPRTIDESSAAETPMPNHSS</sequence>
<keyword evidence="3" id="KW-1185">Reference proteome</keyword>
<gene>
    <name evidence="2" type="ORF">L9F63_009548</name>
</gene>
<protein>
    <submittedName>
        <fullName evidence="2">Uncharacterized protein</fullName>
    </submittedName>
</protein>
<organism evidence="2 3">
    <name type="scientific">Diploptera punctata</name>
    <name type="common">Pacific beetle cockroach</name>
    <dbReference type="NCBI Taxonomy" id="6984"/>
    <lineage>
        <taxon>Eukaryota</taxon>
        <taxon>Metazoa</taxon>
        <taxon>Ecdysozoa</taxon>
        <taxon>Arthropoda</taxon>
        <taxon>Hexapoda</taxon>
        <taxon>Insecta</taxon>
        <taxon>Pterygota</taxon>
        <taxon>Neoptera</taxon>
        <taxon>Polyneoptera</taxon>
        <taxon>Dictyoptera</taxon>
        <taxon>Blattodea</taxon>
        <taxon>Blaberoidea</taxon>
        <taxon>Blaberidae</taxon>
        <taxon>Diplopterinae</taxon>
        <taxon>Diploptera</taxon>
    </lineage>
</organism>
<comment type="caution">
    <text evidence="2">The sequence shown here is derived from an EMBL/GenBank/DDBJ whole genome shotgun (WGS) entry which is preliminary data.</text>
</comment>
<feature type="region of interest" description="Disordered" evidence="1">
    <location>
        <begin position="45"/>
        <end position="82"/>
    </location>
</feature>
<feature type="compositionally biased region" description="Polar residues" evidence="1">
    <location>
        <begin position="50"/>
        <end position="59"/>
    </location>
</feature>
<feature type="non-terminal residue" evidence="2">
    <location>
        <position position="1"/>
    </location>
</feature>
<proteinExistence type="predicted"/>
<dbReference type="AlphaFoldDB" id="A0AAD8AJ52"/>
<reference evidence="2" key="1">
    <citation type="journal article" date="2023" name="IScience">
        <title>Live-bearing cockroach genome reveals convergent evolutionary mechanisms linked to viviparity in insects and beyond.</title>
        <authorList>
            <person name="Fouks B."/>
            <person name="Harrison M.C."/>
            <person name="Mikhailova A.A."/>
            <person name="Marchal E."/>
            <person name="English S."/>
            <person name="Carruthers M."/>
            <person name="Jennings E.C."/>
            <person name="Chiamaka E.L."/>
            <person name="Frigard R.A."/>
            <person name="Pippel M."/>
            <person name="Attardo G.M."/>
            <person name="Benoit J.B."/>
            <person name="Bornberg-Bauer E."/>
            <person name="Tobe S.S."/>
        </authorList>
    </citation>
    <scope>NUCLEOTIDE SEQUENCE</scope>
    <source>
        <strain evidence="2">Stay&amp;Tobe</strain>
    </source>
</reference>
<name>A0AAD8AJ52_DIPPU</name>
<feature type="non-terminal residue" evidence="2">
    <location>
        <position position="82"/>
    </location>
</feature>
<accession>A0AAD8AJ52</accession>
<evidence type="ECO:0000256" key="1">
    <source>
        <dbReference type="SAM" id="MobiDB-lite"/>
    </source>
</evidence>
<reference evidence="2" key="2">
    <citation type="submission" date="2023-05" db="EMBL/GenBank/DDBJ databases">
        <authorList>
            <person name="Fouks B."/>
        </authorList>
    </citation>
    <scope>NUCLEOTIDE SEQUENCE</scope>
    <source>
        <strain evidence="2">Stay&amp;Tobe</strain>
        <tissue evidence="2">Testes</tissue>
    </source>
</reference>
<evidence type="ECO:0000313" key="3">
    <source>
        <dbReference type="Proteomes" id="UP001233999"/>
    </source>
</evidence>
<evidence type="ECO:0000313" key="2">
    <source>
        <dbReference type="EMBL" id="KAJ9600138.1"/>
    </source>
</evidence>